<keyword evidence="1" id="KW-0472">Membrane</keyword>
<evidence type="ECO:0000313" key="3">
    <source>
        <dbReference type="Proteomes" id="UP000055060"/>
    </source>
</evidence>
<sequence length="350" mass="37451">MDKIREQFRNPWVAAAVGFVIGLIIGLVVLGWGLWPVQWKDAAPAHLREDAKVDYLCMAVQAFSKDQRADLAAMRWKELGSTAADVLIGINSGNCSASQADLLAFQTAVKTPITAVQTSPTAGGAVLPATTPGAVQPTMAAAGEKTSKNSPVLLIVSCLLVLIIGGALAYIFFFRKRRGTEGTPVARAQEVSRAAERTDFEAEGQDQPVAQFMTTYMAGDDLYDDSFSIDSASGEFLGECGVGISETIGVGDPKKVTAFEVWLFDKNDIQTITKVLMSTHAFNDPAISQRLASKGEPVLVEPGAKVLLETATLQLEARVVDMGYGTGALPNESHFDRLTLELAVWPKTKA</sequence>
<evidence type="ECO:0000313" key="2">
    <source>
        <dbReference type="EMBL" id="GAP14404.1"/>
    </source>
</evidence>
<feature type="transmembrane region" description="Helical" evidence="1">
    <location>
        <begin position="152"/>
        <end position="173"/>
    </location>
</feature>
<proteinExistence type="predicted"/>
<name>A0A0S7BH47_9CHLR</name>
<feature type="transmembrane region" description="Helical" evidence="1">
    <location>
        <begin position="12"/>
        <end position="35"/>
    </location>
</feature>
<dbReference type="Proteomes" id="UP000055060">
    <property type="component" value="Unassembled WGS sequence"/>
</dbReference>
<keyword evidence="3" id="KW-1185">Reference proteome</keyword>
<accession>A0A0S7BH47</accession>
<reference evidence="2" key="1">
    <citation type="submission" date="2015-07" db="EMBL/GenBank/DDBJ databases">
        <title>Draft Genome Sequences of Anaerolinea thermolimosa IMO-1, Bellilinea caldifistulae GOMI-1, Leptolinea tardivitalis YMTK-2, Levilinea saccharolytica KIBI-1,Longilinea arvoryzae KOME-1, Previously Described as Members of the Anaerolineaceae (Chloroflexi).</title>
        <authorList>
            <person name="Sekiguchi Y."/>
            <person name="Ohashi A."/>
            <person name="Matsuura N."/>
            <person name="Tourlousse M.D."/>
        </authorList>
    </citation>
    <scope>NUCLEOTIDE SEQUENCE [LARGE SCALE GENOMIC DNA]</scope>
    <source>
        <strain evidence="2">KOME-1</strain>
    </source>
</reference>
<dbReference type="RefSeq" id="WP_075073664.1">
    <property type="nucleotide sequence ID" value="NZ_DF967972.1"/>
</dbReference>
<dbReference type="OrthoDB" id="155911at2"/>
<organism evidence="2">
    <name type="scientific">Longilinea arvoryzae</name>
    <dbReference type="NCBI Taxonomy" id="360412"/>
    <lineage>
        <taxon>Bacteria</taxon>
        <taxon>Bacillati</taxon>
        <taxon>Chloroflexota</taxon>
        <taxon>Anaerolineae</taxon>
        <taxon>Anaerolineales</taxon>
        <taxon>Anaerolineaceae</taxon>
        <taxon>Longilinea</taxon>
    </lineage>
</organism>
<dbReference type="STRING" id="360412.LARV_02173"/>
<dbReference type="AlphaFoldDB" id="A0A0S7BH47"/>
<evidence type="ECO:0000256" key="1">
    <source>
        <dbReference type="SAM" id="Phobius"/>
    </source>
</evidence>
<gene>
    <name evidence="2" type="ORF">LARV_02173</name>
</gene>
<protein>
    <submittedName>
        <fullName evidence="2">Uncharacterized protein</fullName>
    </submittedName>
</protein>
<dbReference type="EMBL" id="DF967972">
    <property type="protein sequence ID" value="GAP14404.1"/>
    <property type="molecule type" value="Genomic_DNA"/>
</dbReference>
<keyword evidence="1" id="KW-0812">Transmembrane</keyword>
<keyword evidence="1" id="KW-1133">Transmembrane helix</keyword>